<reference evidence="9" key="4">
    <citation type="submission" date="2021-09" db="EMBL/GenBank/DDBJ databases">
        <authorList>
            <person name="Gilroy R."/>
        </authorList>
    </citation>
    <scope>NUCLEOTIDE SEQUENCE</scope>
    <source>
        <strain evidence="9">6966</strain>
    </source>
</reference>
<dbReference type="Proteomes" id="UP000654720">
    <property type="component" value="Chromosome"/>
</dbReference>
<comment type="function">
    <text evidence="1 7">RNaseP catalyzes the removal of the 5'-leader sequence from pre-tRNA to produce the mature 5'-terminus. It can also cleave other RNA substrates such as 4.5S RNA. The protein component plays an auxiliary but essential role in vivo by binding to the 5'-leader sequence and broadening the substrate specificity of the ribozyme.</text>
</comment>
<dbReference type="GO" id="GO:0004526">
    <property type="term" value="F:ribonuclease P activity"/>
    <property type="evidence" value="ECO:0007669"/>
    <property type="project" value="UniProtKB-UniRule"/>
</dbReference>
<dbReference type="EMBL" id="DYVS01000286">
    <property type="protein sequence ID" value="HJF72119.1"/>
    <property type="molecule type" value="Genomic_DNA"/>
</dbReference>
<evidence type="ECO:0000256" key="6">
    <source>
        <dbReference type="ARBA" id="ARBA00022884"/>
    </source>
</evidence>
<protein>
    <recommendedName>
        <fullName evidence="7 8">Ribonuclease P protein component</fullName>
        <shortName evidence="7">RNase P protein</shortName>
        <shortName evidence="7">RNaseP protein</shortName>
        <ecNumber evidence="7 8">3.1.26.5</ecNumber>
    </recommendedName>
    <alternativeName>
        <fullName evidence="7">Protein C5</fullName>
    </alternativeName>
</protein>
<dbReference type="EMBL" id="CP069450">
    <property type="protein sequence ID" value="QRO51889.1"/>
    <property type="molecule type" value="Genomic_DNA"/>
</dbReference>
<dbReference type="Pfam" id="PF00825">
    <property type="entry name" value="Ribonuclease_P"/>
    <property type="match status" value="1"/>
</dbReference>
<evidence type="ECO:0000313" key="11">
    <source>
        <dbReference type="EMBL" id="RGV36015.1"/>
    </source>
</evidence>
<dbReference type="Proteomes" id="UP000742098">
    <property type="component" value="Unassembled WGS sequence"/>
</dbReference>
<dbReference type="EMBL" id="QRZA01000003">
    <property type="protein sequence ID" value="RGV36015.1"/>
    <property type="molecule type" value="Genomic_DNA"/>
</dbReference>
<dbReference type="PROSITE" id="PS00648">
    <property type="entry name" value="RIBONUCLEASE_P"/>
    <property type="match status" value="1"/>
</dbReference>
<keyword evidence="5 7" id="KW-0378">Hydrolase</keyword>
<dbReference type="InterPro" id="IPR000100">
    <property type="entry name" value="RNase_P"/>
</dbReference>
<dbReference type="STRING" id="1121130.GCA_000519105_03630"/>
<keyword evidence="17" id="KW-1185">Reference proteome</keyword>
<keyword evidence="3 7" id="KW-0540">Nuclease</keyword>
<organism evidence="13 15">
    <name type="scientific">Butyricimonas virosa</name>
    <dbReference type="NCBI Taxonomy" id="544645"/>
    <lineage>
        <taxon>Bacteria</taxon>
        <taxon>Pseudomonadati</taxon>
        <taxon>Bacteroidota</taxon>
        <taxon>Bacteroidia</taxon>
        <taxon>Bacteroidales</taxon>
        <taxon>Odoribacteraceae</taxon>
        <taxon>Butyricimonas</taxon>
    </lineage>
</organism>
<evidence type="ECO:0000313" key="14">
    <source>
        <dbReference type="Proteomes" id="UP000283589"/>
    </source>
</evidence>
<dbReference type="HAMAP" id="MF_00227">
    <property type="entry name" value="RNase_P"/>
    <property type="match status" value="1"/>
</dbReference>
<dbReference type="RefSeq" id="WP_027202148.1">
    <property type="nucleotide sequence ID" value="NZ_CABJDM010000005.1"/>
</dbReference>
<dbReference type="GO" id="GO:0030677">
    <property type="term" value="C:ribonuclease P complex"/>
    <property type="evidence" value="ECO:0007669"/>
    <property type="project" value="TreeGrafter"/>
</dbReference>
<dbReference type="InterPro" id="IPR020568">
    <property type="entry name" value="Ribosomal_Su5_D2-typ_SF"/>
</dbReference>
<dbReference type="PANTHER" id="PTHR33992">
    <property type="entry name" value="RIBONUCLEASE P PROTEIN COMPONENT"/>
    <property type="match status" value="1"/>
</dbReference>
<evidence type="ECO:0000313" key="12">
    <source>
        <dbReference type="EMBL" id="RGY20417.1"/>
    </source>
</evidence>
<evidence type="ECO:0000313" key="10">
    <source>
        <dbReference type="EMBL" id="QRO51889.1"/>
    </source>
</evidence>
<comment type="similarity">
    <text evidence="7">Belongs to the RnpA family.</text>
</comment>
<dbReference type="EMBL" id="QRPV01000005">
    <property type="protein sequence ID" value="RHM44741.1"/>
    <property type="molecule type" value="Genomic_DNA"/>
</dbReference>
<reference evidence="14 15" key="1">
    <citation type="submission" date="2018-08" db="EMBL/GenBank/DDBJ databases">
        <title>A genome reference for cultivated species of the human gut microbiota.</title>
        <authorList>
            <person name="Zou Y."/>
            <person name="Xue W."/>
            <person name="Luo G."/>
        </authorList>
    </citation>
    <scope>NUCLEOTIDE SEQUENCE [LARGE SCALE GENOMIC DNA]</scope>
    <source>
        <strain evidence="11 14">AF14-49</strain>
        <strain evidence="13 15">AF34-33</strain>
        <strain evidence="12 16">OF02-7</strain>
    </source>
</reference>
<dbReference type="NCBIfam" id="TIGR00188">
    <property type="entry name" value="rnpA"/>
    <property type="match status" value="1"/>
</dbReference>
<dbReference type="InterPro" id="IPR014721">
    <property type="entry name" value="Ribsml_uS5_D2-typ_fold_subgr"/>
</dbReference>
<dbReference type="InterPro" id="IPR020539">
    <property type="entry name" value="RNase_P_CS"/>
</dbReference>
<dbReference type="GO" id="GO:0000049">
    <property type="term" value="F:tRNA binding"/>
    <property type="evidence" value="ECO:0007669"/>
    <property type="project" value="UniProtKB-UniRule"/>
</dbReference>
<dbReference type="PANTHER" id="PTHR33992:SF1">
    <property type="entry name" value="RIBONUCLEASE P PROTEIN COMPONENT"/>
    <property type="match status" value="1"/>
</dbReference>
<dbReference type="SUPFAM" id="SSF54211">
    <property type="entry name" value="Ribosomal protein S5 domain 2-like"/>
    <property type="match status" value="1"/>
</dbReference>
<dbReference type="GO" id="GO:0042781">
    <property type="term" value="F:3'-tRNA processing endoribonuclease activity"/>
    <property type="evidence" value="ECO:0007669"/>
    <property type="project" value="TreeGrafter"/>
</dbReference>
<accession>A0A415QL64</accession>
<dbReference type="EC" id="3.1.26.5" evidence="7 8"/>
<evidence type="ECO:0000313" key="9">
    <source>
        <dbReference type="EMBL" id="HJF72119.1"/>
    </source>
</evidence>
<dbReference type="GO" id="GO:0001682">
    <property type="term" value="P:tRNA 5'-leader removal"/>
    <property type="evidence" value="ECO:0007669"/>
    <property type="project" value="UniProtKB-UniRule"/>
</dbReference>
<evidence type="ECO:0000256" key="2">
    <source>
        <dbReference type="ARBA" id="ARBA00022694"/>
    </source>
</evidence>
<keyword evidence="6 7" id="KW-0694">RNA-binding</keyword>
<reference evidence="10 17" key="3">
    <citation type="submission" date="2021-02" db="EMBL/GenBank/DDBJ databases">
        <title>FDA dAtabase for Regulatory Grade micrObial Sequences (FDA-ARGOS): Supporting development and validation of Infectious Disease Dx tests.</title>
        <authorList>
            <person name="Carlson P."/>
            <person name="Fischbach M."/>
            <person name="Hastie J."/>
            <person name="Bilen M."/>
            <person name="Cheng A."/>
            <person name="Tallon L."/>
            <person name="Sadzewicz L."/>
            <person name="Zhao X."/>
            <person name="Boylan J."/>
            <person name="Ott S."/>
            <person name="Bowen H."/>
            <person name="Vavikolanu K."/>
            <person name="Mehta A."/>
            <person name="Aluvathingal J."/>
            <person name="Nadendla S."/>
            <person name="Yan Y."/>
            <person name="Sichtig H."/>
        </authorList>
    </citation>
    <scope>NUCLEOTIDE SEQUENCE [LARGE SCALE GENOMIC DNA]</scope>
    <source>
        <strain evidence="10 17">FDAARGOS_1229</strain>
    </source>
</reference>
<dbReference type="Gene3D" id="3.30.230.10">
    <property type="match status" value="1"/>
</dbReference>
<evidence type="ECO:0000256" key="3">
    <source>
        <dbReference type="ARBA" id="ARBA00022722"/>
    </source>
</evidence>
<keyword evidence="4 7" id="KW-0255">Endonuclease</keyword>
<comment type="subunit">
    <text evidence="7">Consists of a catalytic RNA component (M1 or rnpB) and a protein subunit.</text>
</comment>
<dbReference type="AlphaFoldDB" id="A0A415QL64"/>
<gene>
    <name evidence="7 13" type="primary">rnpA</name>
    <name evidence="11" type="ORF">DWW18_03465</name>
    <name evidence="13" type="ORF">DWZ68_06380</name>
    <name evidence="12" type="ORF">DXA50_03185</name>
    <name evidence="10" type="ORF">I6J59_02975</name>
    <name evidence="9" type="ORF">K8V05_15325</name>
</gene>
<evidence type="ECO:0000256" key="7">
    <source>
        <dbReference type="HAMAP-Rule" id="MF_00227"/>
    </source>
</evidence>
<evidence type="ECO:0000313" key="15">
    <source>
        <dbReference type="Proteomes" id="UP000286038"/>
    </source>
</evidence>
<reference evidence="9" key="2">
    <citation type="journal article" date="2021" name="PeerJ">
        <title>Extensive microbial diversity within the chicken gut microbiome revealed by metagenomics and culture.</title>
        <authorList>
            <person name="Gilroy R."/>
            <person name="Ravi A."/>
            <person name="Getino M."/>
            <person name="Pursley I."/>
            <person name="Horton D.L."/>
            <person name="Alikhan N.F."/>
            <person name="Baker D."/>
            <person name="Gharbi K."/>
            <person name="Hall N."/>
            <person name="Watson M."/>
            <person name="Adriaenssens E.M."/>
            <person name="Foster-Nyarko E."/>
            <person name="Jarju S."/>
            <person name="Secka A."/>
            <person name="Antonio M."/>
            <person name="Oren A."/>
            <person name="Chaudhuri R.R."/>
            <person name="La Ragione R."/>
            <person name="Hildebrand F."/>
            <person name="Pallen M.J."/>
        </authorList>
    </citation>
    <scope>NUCLEOTIDE SEQUENCE</scope>
    <source>
        <strain evidence="9">6966</strain>
    </source>
</reference>
<dbReference type="Proteomes" id="UP000286038">
    <property type="component" value="Unassembled WGS sequence"/>
</dbReference>
<evidence type="ECO:0000313" key="17">
    <source>
        <dbReference type="Proteomes" id="UP000654720"/>
    </source>
</evidence>
<comment type="catalytic activity">
    <reaction evidence="7">
        <text>Endonucleolytic cleavage of RNA, removing 5'-extranucleotides from tRNA precursor.</text>
        <dbReference type="EC" id="3.1.26.5"/>
    </reaction>
</comment>
<dbReference type="Proteomes" id="UP000286063">
    <property type="component" value="Unassembled WGS sequence"/>
</dbReference>
<evidence type="ECO:0000313" key="13">
    <source>
        <dbReference type="EMBL" id="RHM44741.1"/>
    </source>
</evidence>
<evidence type="ECO:0000256" key="8">
    <source>
        <dbReference type="NCBIfam" id="TIGR00188"/>
    </source>
</evidence>
<evidence type="ECO:0000256" key="4">
    <source>
        <dbReference type="ARBA" id="ARBA00022759"/>
    </source>
</evidence>
<dbReference type="OrthoDB" id="1524972at2"/>
<dbReference type="EMBL" id="QSCR01000003">
    <property type="protein sequence ID" value="RGY20417.1"/>
    <property type="molecule type" value="Genomic_DNA"/>
</dbReference>
<proteinExistence type="inferred from homology"/>
<evidence type="ECO:0000256" key="5">
    <source>
        <dbReference type="ARBA" id="ARBA00022801"/>
    </source>
</evidence>
<dbReference type="Proteomes" id="UP000283589">
    <property type="component" value="Unassembled WGS sequence"/>
</dbReference>
<evidence type="ECO:0000256" key="1">
    <source>
        <dbReference type="ARBA" id="ARBA00002663"/>
    </source>
</evidence>
<evidence type="ECO:0000313" key="16">
    <source>
        <dbReference type="Proteomes" id="UP000286063"/>
    </source>
</evidence>
<name>A0A415QL64_9BACT</name>
<keyword evidence="2 7" id="KW-0819">tRNA processing</keyword>
<sequence>MDEMIKYTFCKEERLCRKGGFEELLSSGYSFVSYPLRVVIRLYPRGEKDFPARIAVSVSKRRFKRAVKRNRVKRLIRETYRLNKNILYSYIPEDKTMDILFIYLHDEIFEYGKIEKAITGAIKKIRSYIEKDGSGDIADTH</sequence>